<dbReference type="InterPro" id="IPR036505">
    <property type="entry name" value="Amidase/PGRP_sf"/>
</dbReference>
<evidence type="ECO:0000256" key="7">
    <source>
        <dbReference type="PIRNR" id="PIRNR037945"/>
    </source>
</evidence>
<feature type="disulfide bond" evidence="8">
    <location>
        <begin position="60"/>
        <end position="66"/>
    </location>
</feature>
<evidence type="ECO:0000256" key="9">
    <source>
        <dbReference type="SAM" id="SignalP"/>
    </source>
</evidence>
<dbReference type="CDD" id="cd06583">
    <property type="entry name" value="PGRP"/>
    <property type="match status" value="1"/>
</dbReference>
<organism evidence="12 13">
    <name type="scientific">Ignelater luminosus</name>
    <name type="common">Cucubano</name>
    <name type="synonym">Pyrophorus luminosus</name>
    <dbReference type="NCBI Taxonomy" id="2038154"/>
    <lineage>
        <taxon>Eukaryota</taxon>
        <taxon>Metazoa</taxon>
        <taxon>Ecdysozoa</taxon>
        <taxon>Arthropoda</taxon>
        <taxon>Hexapoda</taxon>
        <taxon>Insecta</taxon>
        <taxon>Pterygota</taxon>
        <taxon>Neoptera</taxon>
        <taxon>Endopterygota</taxon>
        <taxon>Coleoptera</taxon>
        <taxon>Polyphaga</taxon>
        <taxon>Elateriformia</taxon>
        <taxon>Elateroidea</taxon>
        <taxon>Elateridae</taxon>
        <taxon>Agrypninae</taxon>
        <taxon>Pyrophorini</taxon>
        <taxon>Ignelater</taxon>
    </lineage>
</organism>
<keyword evidence="13" id="KW-1185">Reference proteome</keyword>
<keyword evidence="5 8" id="KW-1015">Disulfide bond</keyword>
<evidence type="ECO:0000256" key="3">
    <source>
        <dbReference type="ARBA" id="ARBA00022729"/>
    </source>
</evidence>
<feature type="domain" description="N-acetylmuramoyl-L-alanine amidase" evidence="10">
    <location>
        <begin position="37"/>
        <end position="172"/>
    </location>
</feature>
<dbReference type="GO" id="GO:0042834">
    <property type="term" value="F:peptidoglycan binding"/>
    <property type="evidence" value="ECO:0007669"/>
    <property type="project" value="InterPro"/>
</dbReference>
<dbReference type="EMBL" id="VTPC01008474">
    <property type="protein sequence ID" value="KAF2892794.1"/>
    <property type="molecule type" value="Genomic_DNA"/>
</dbReference>
<dbReference type="PANTHER" id="PTHR11022">
    <property type="entry name" value="PEPTIDOGLYCAN RECOGNITION PROTEIN"/>
    <property type="match status" value="1"/>
</dbReference>
<comment type="function">
    <text evidence="6">Peptidoglycan-recognition protein probably involved in innate immunity by binding to peptidoglycans (PGN) of bacteria and activating the prophenoloxidase (proPO) cascade immune response. Binds to 1,3-beta-D-glucan and PGN.</text>
</comment>
<dbReference type="GO" id="GO:0008745">
    <property type="term" value="F:N-acetylmuramoyl-L-alanine amidase activity"/>
    <property type="evidence" value="ECO:0007669"/>
    <property type="project" value="InterPro"/>
</dbReference>
<dbReference type="InterPro" id="IPR015510">
    <property type="entry name" value="PGRP"/>
</dbReference>
<dbReference type="Gene3D" id="3.40.80.10">
    <property type="entry name" value="Peptidoglycan recognition protein-like"/>
    <property type="match status" value="1"/>
</dbReference>
<evidence type="ECO:0000259" key="11">
    <source>
        <dbReference type="SMART" id="SM00701"/>
    </source>
</evidence>
<evidence type="ECO:0000313" key="12">
    <source>
        <dbReference type="EMBL" id="KAF2892794.1"/>
    </source>
</evidence>
<comment type="similarity">
    <text evidence="1 7">Belongs to the N-acetylmuramoyl-L-alanine amidase 2 family.</text>
</comment>
<protein>
    <recommendedName>
        <fullName evidence="7">Peptidoglycan-recognition protein</fullName>
    </recommendedName>
</protein>
<accession>A0A8K0CSI3</accession>
<evidence type="ECO:0000256" key="1">
    <source>
        <dbReference type="ARBA" id="ARBA00007553"/>
    </source>
</evidence>
<gene>
    <name evidence="12" type="ORF">ILUMI_13382</name>
</gene>
<dbReference type="InterPro" id="IPR002502">
    <property type="entry name" value="Amidase_domain"/>
</dbReference>
<dbReference type="SUPFAM" id="SSF55846">
    <property type="entry name" value="N-acetylmuramoyl-L-alanine amidase-like"/>
    <property type="match status" value="1"/>
</dbReference>
<dbReference type="AlphaFoldDB" id="A0A8K0CSI3"/>
<dbReference type="GO" id="GO:0009253">
    <property type="term" value="P:peptidoglycan catabolic process"/>
    <property type="evidence" value="ECO:0007669"/>
    <property type="project" value="InterPro"/>
</dbReference>
<dbReference type="InterPro" id="IPR017331">
    <property type="entry name" value="Peptidoglycan_recognition"/>
</dbReference>
<evidence type="ECO:0000256" key="2">
    <source>
        <dbReference type="ARBA" id="ARBA00022588"/>
    </source>
</evidence>
<feature type="chain" id="PRO_5035456281" description="Peptidoglycan-recognition protein" evidence="9">
    <location>
        <begin position="21"/>
        <end position="189"/>
    </location>
</feature>
<feature type="domain" description="Peptidoglycan recognition protein family" evidence="11">
    <location>
        <begin position="24"/>
        <end position="166"/>
    </location>
</feature>
<keyword evidence="2 7" id="KW-0399">Innate immunity</keyword>
<keyword evidence="3 9" id="KW-0732">Signal</keyword>
<proteinExistence type="inferred from homology"/>
<evidence type="ECO:0000256" key="5">
    <source>
        <dbReference type="ARBA" id="ARBA00023157"/>
    </source>
</evidence>
<comment type="caution">
    <text evidence="12">The sequence shown here is derived from an EMBL/GenBank/DDBJ whole genome shotgun (WGS) entry which is preliminary data.</text>
</comment>
<evidence type="ECO:0000256" key="4">
    <source>
        <dbReference type="ARBA" id="ARBA00022859"/>
    </source>
</evidence>
<dbReference type="PIRSF" id="PIRSF037945">
    <property type="entry name" value="PGRPs"/>
    <property type="match status" value="1"/>
</dbReference>
<dbReference type="SMART" id="SM00644">
    <property type="entry name" value="Ami_2"/>
    <property type="match status" value="1"/>
</dbReference>
<dbReference type="PANTHER" id="PTHR11022:SF41">
    <property type="entry name" value="PEPTIDOGLYCAN-RECOGNITION PROTEIN LC-RELATED"/>
    <property type="match status" value="1"/>
</dbReference>
<dbReference type="InterPro" id="IPR006619">
    <property type="entry name" value="PGRP_domain_met/bac"/>
</dbReference>
<dbReference type="FunFam" id="3.40.80.10:FF:000001">
    <property type="entry name" value="Peptidoglycan recognition protein 1"/>
    <property type="match status" value="1"/>
</dbReference>
<dbReference type="SMART" id="SM00701">
    <property type="entry name" value="PGRP"/>
    <property type="match status" value="1"/>
</dbReference>
<evidence type="ECO:0000313" key="13">
    <source>
        <dbReference type="Proteomes" id="UP000801492"/>
    </source>
</evidence>
<dbReference type="GO" id="GO:0008270">
    <property type="term" value="F:zinc ion binding"/>
    <property type="evidence" value="ECO:0007669"/>
    <property type="project" value="InterPro"/>
</dbReference>
<dbReference type="GO" id="GO:0045087">
    <property type="term" value="P:innate immune response"/>
    <property type="evidence" value="ECO:0007669"/>
    <property type="project" value="UniProtKB-KW"/>
</dbReference>
<evidence type="ECO:0000256" key="6">
    <source>
        <dbReference type="ARBA" id="ARBA00057187"/>
    </source>
</evidence>
<feature type="signal peptide" evidence="9">
    <location>
        <begin position="1"/>
        <end position="20"/>
    </location>
</feature>
<evidence type="ECO:0000259" key="10">
    <source>
        <dbReference type="SMART" id="SM00644"/>
    </source>
</evidence>
<dbReference type="Pfam" id="PF01510">
    <property type="entry name" value="Amidase_2"/>
    <property type="match status" value="1"/>
</dbReference>
<dbReference type="OrthoDB" id="10001926at2759"/>
<dbReference type="Proteomes" id="UP000801492">
    <property type="component" value="Unassembled WGS sequence"/>
</dbReference>
<keyword evidence="4 7" id="KW-0391">Immunity</keyword>
<reference evidence="12" key="1">
    <citation type="submission" date="2019-08" db="EMBL/GenBank/DDBJ databases">
        <title>The genome of the North American firefly Photinus pyralis.</title>
        <authorList>
            <consortium name="Photinus pyralis genome working group"/>
            <person name="Fallon T.R."/>
            <person name="Sander Lower S.E."/>
            <person name="Weng J.-K."/>
        </authorList>
    </citation>
    <scope>NUCLEOTIDE SEQUENCE</scope>
    <source>
        <strain evidence="12">TRF0915ILg1</strain>
        <tissue evidence="12">Whole body</tissue>
    </source>
</reference>
<feature type="disulfide bond" evidence="8">
    <location>
        <begin position="23"/>
        <end position="146"/>
    </location>
</feature>
<sequence>MFTTTISIITLAITLPVILAANCPNIVTRNEWEARSATSPSLSVNPPTHVVIHHSASSGCTTKSKCSRLVKSFQNYHMDTQHWNDIGYSFLVGEDGNVYEGVGWGKRGTHAPNYNSKSIGICVIGTFTSTRPNDAALQAVKDLIACGVSQGKIKRDYKLIAHRQVKSTECPGKSLYDEVKTWPQWTSQP</sequence>
<evidence type="ECO:0000256" key="8">
    <source>
        <dbReference type="PIRSR" id="PIRSR037945-1"/>
    </source>
</evidence>
<name>A0A8K0CSI3_IGNLU</name>